<dbReference type="Gene3D" id="2.60.120.10">
    <property type="entry name" value="Jelly Rolls"/>
    <property type="match status" value="1"/>
</dbReference>
<comment type="function">
    <text evidence="9">Catalyzes 2 different reactions between oxygene and the acireductone 1,2-dihydroxy-3-keto-5-methylthiopentene (DHK-MTPene) depending upon the metal bound in the active site. Fe-containing acireductone dioxygenase (Fe-ARD) produces formate and 2-keto-4-methylthiobutyrate (KMTB), the alpha-ketoacid precursor of methionine in the methionine recycle pathway. Ni-containing acireductone dioxygenase (Ni-ARD) produces methylthiopropionate, carbon monoxide and formate, and does not lie on the methionine recycle pathway.</text>
</comment>
<keyword evidence="2 9" id="KW-0533">Nickel</keyword>
<evidence type="ECO:0000256" key="6">
    <source>
        <dbReference type="ARBA" id="ARBA00023002"/>
    </source>
</evidence>
<dbReference type="InterPro" id="IPR023956">
    <property type="entry name" value="ARD_bac"/>
</dbReference>
<dbReference type="InterPro" id="IPR011051">
    <property type="entry name" value="RmlC_Cupin_sf"/>
</dbReference>
<dbReference type="EC" id="1.13.11.54" evidence="9"/>
<feature type="binding site" evidence="9">
    <location>
        <position position="136"/>
    </location>
    <ligand>
        <name>Ni(2+)</name>
        <dbReference type="ChEBI" id="CHEBI:49786"/>
    </ligand>
</feature>
<dbReference type="RefSeq" id="WP_377962833.1">
    <property type="nucleotide sequence ID" value="NZ_JBHZOL010000031.1"/>
</dbReference>
<dbReference type="InterPro" id="IPR014710">
    <property type="entry name" value="RmlC-like_jellyroll"/>
</dbReference>
<evidence type="ECO:0000256" key="9">
    <source>
        <dbReference type="HAMAP-Rule" id="MF_01682"/>
    </source>
</evidence>
<keyword evidence="7 9" id="KW-0408">Iron</keyword>
<keyword evidence="5 9" id="KW-0223">Dioxygenase</keyword>
<comment type="caution">
    <text evidence="10">The sequence shown here is derived from an EMBL/GenBank/DDBJ whole genome shotgun (WGS) entry which is preliminary data.</text>
</comment>
<keyword evidence="11" id="KW-1185">Reference proteome</keyword>
<feature type="site" description="Important to generate the dianion" evidence="9">
    <location>
        <position position="99"/>
    </location>
</feature>
<evidence type="ECO:0000313" key="10">
    <source>
        <dbReference type="EMBL" id="MFE4105750.1"/>
    </source>
</evidence>
<comment type="catalytic activity">
    <reaction evidence="9">
        <text>1,2-dihydroxy-5-(methylsulfanyl)pent-1-en-3-one + O2 = 3-(methylsulfanyl)propanoate + CO + formate + 2 H(+)</text>
        <dbReference type="Rhea" id="RHEA:14161"/>
        <dbReference type="ChEBI" id="CHEBI:15378"/>
        <dbReference type="ChEBI" id="CHEBI:15379"/>
        <dbReference type="ChEBI" id="CHEBI:15740"/>
        <dbReference type="ChEBI" id="CHEBI:17245"/>
        <dbReference type="ChEBI" id="CHEBI:49016"/>
        <dbReference type="ChEBI" id="CHEBI:49252"/>
        <dbReference type="EC" id="1.13.11.53"/>
    </reaction>
</comment>
<dbReference type="PANTHER" id="PTHR23418">
    <property type="entry name" value="ACIREDUCTONE DIOXYGENASE"/>
    <property type="match status" value="1"/>
</dbReference>
<comment type="similarity">
    <text evidence="9">Belongs to the acireductone dioxygenase (ARD) family.</text>
</comment>
<organism evidence="10 11">
    <name type="scientific">Almyronema epifaneia S1</name>
    <dbReference type="NCBI Taxonomy" id="2991925"/>
    <lineage>
        <taxon>Bacteria</taxon>
        <taxon>Bacillati</taxon>
        <taxon>Cyanobacteriota</taxon>
        <taxon>Cyanophyceae</taxon>
        <taxon>Nodosilineales</taxon>
        <taxon>Nodosilineaceae</taxon>
        <taxon>Almyronema</taxon>
        <taxon>Almyronema epifaneia</taxon>
    </lineage>
</organism>
<dbReference type="CDD" id="cd02232">
    <property type="entry name" value="cupin_ARD"/>
    <property type="match status" value="1"/>
</dbReference>
<protein>
    <recommendedName>
        <fullName evidence="9">Acireductone dioxygenase</fullName>
    </recommendedName>
    <alternativeName>
        <fullName evidence="9">1,2-dihydroxy-3-keto-5-methylthiopentene dioxygenase</fullName>
        <shortName evidence="9">DHK-MTPene dioxygenase</shortName>
    </alternativeName>
    <alternativeName>
        <fullName evidence="9">Acireductone dioxygenase (Fe(2+)-requiring)</fullName>
        <shortName evidence="9">ARD'</shortName>
        <shortName evidence="9">Fe-ARD</shortName>
        <ecNumber evidence="9">1.13.11.54</ecNumber>
    </alternativeName>
    <alternativeName>
        <fullName evidence="9">Acireductone dioxygenase (Ni(2+)-requiring)</fullName>
        <shortName evidence="9">ARD</shortName>
        <shortName evidence="9">Ni-ARD</shortName>
        <ecNumber evidence="9">1.13.11.53</ecNumber>
    </alternativeName>
</protein>
<keyword evidence="3 9" id="KW-0028">Amino-acid biosynthesis</keyword>
<evidence type="ECO:0000256" key="1">
    <source>
        <dbReference type="ARBA" id="ARBA00000428"/>
    </source>
</evidence>
<feature type="site" description="May play a role in metal incorporation in vivo" evidence="9">
    <location>
        <position position="90"/>
    </location>
</feature>
<dbReference type="PANTHER" id="PTHR23418:SF0">
    <property type="entry name" value="ACIREDUCTONE DIOXYGENASE"/>
    <property type="match status" value="1"/>
</dbReference>
<dbReference type="Proteomes" id="UP001600165">
    <property type="component" value="Unassembled WGS sequence"/>
</dbReference>
<feature type="binding site" evidence="9">
    <location>
        <position position="93"/>
    </location>
    <ligand>
        <name>Ni(2+)</name>
        <dbReference type="ChEBI" id="CHEBI:49786"/>
    </ligand>
</feature>
<gene>
    <name evidence="9" type="primary">mtnD</name>
    <name evidence="10" type="ORF">ACFVKH_05645</name>
</gene>
<feature type="binding site" evidence="9">
    <location>
        <position position="136"/>
    </location>
    <ligand>
        <name>Fe(2+)</name>
        <dbReference type="ChEBI" id="CHEBI:29033"/>
    </ligand>
</feature>
<comment type="catalytic activity">
    <reaction evidence="1 9">
        <text>1,2-dihydroxy-5-(methylsulfanyl)pent-1-en-3-one + O2 = 4-methylsulfanyl-2-oxobutanoate + formate + 2 H(+)</text>
        <dbReference type="Rhea" id="RHEA:24504"/>
        <dbReference type="ChEBI" id="CHEBI:15378"/>
        <dbReference type="ChEBI" id="CHEBI:15379"/>
        <dbReference type="ChEBI" id="CHEBI:15740"/>
        <dbReference type="ChEBI" id="CHEBI:16723"/>
        <dbReference type="ChEBI" id="CHEBI:49252"/>
        <dbReference type="EC" id="1.13.11.54"/>
    </reaction>
</comment>
<evidence type="ECO:0000256" key="7">
    <source>
        <dbReference type="ARBA" id="ARBA00023004"/>
    </source>
</evidence>
<dbReference type="EC" id="1.13.11.53" evidence="9"/>
<comment type="cofactor">
    <cofactor evidence="9">
        <name>Ni(2+)</name>
        <dbReference type="ChEBI" id="CHEBI:49786"/>
    </cofactor>
    <text evidence="9">Binds 1 nickel ion per monomer.</text>
</comment>
<dbReference type="Pfam" id="PF03079">
    <property type="entry name" value="ARD"/>
    <property type="match status" value="1"/>
</dbReference>
<evidence type="ECO:0000256" key="3">
    <source>
        <dbReference type="ARBA" id="ARBA00022605"/>
    </source>
</evidence>
<feature type="binding site" evidence="9">
    <location>
        <position position="97"/>
    </location>
    <ligand>
        <name>Fe(2+)</name>
        <dbReference type="ChEBI" id="CHEBI:29033"/>
    </ligand>
</feature>
<name>A0ABW6IDI9_9CYAN</name>
<dbReference type="SUPFAM" id="SSF51182">
    <property type="entry name" value="RmlC-like cupins"/>
    <property type="match status" value="1"/>
</dbReference>
<evidence type="ECO:0000256" key="4">
    <source>
        <dbReference type="ARBA" id="ARBA00022723"/>
    </source>
</evidence>
<feature type="binding site" evidence="9">
    <location>
        <position position="93"/>
    </location>
    <ligand>
        <name>Fe(2+)</name>
        <dbReference type="ChEBI" id="CHEBI:29033"/>
    </ligand>
</feature>
<keyword evidence="8 9" id="KW-0486">Methionine biosynthesis</keyword>
<comment type="subunit">
    <text evidence="9">Monomer.</text>
</comment>
<comment type="cofactor">
    <cofactor evidence="9">
        <name>Fe(2+)</name>
        <dbReference type="ChEBI" id="CHEBI:29033"/>
    </cofactor>
    <text evidence="9">Binds 1 Fe(2+) cation per monomer.</text>
</comment>
<dbReference type="HAMAP" id="MF_01682">
    <property type="entry name" value="Salvage_MtnD"/>
    <property type="match status" value="1"/>
</dbReference>
<proteinExistence type="inferred from homology"/>
<comment type="pathway">
    <text evidence="9">Amino-acid biosynthesis; L-methionine biosynthesis via salvage pathway; L-methionine from S-methyl-5-thio-alpha-D-ribose 1-phosphate: step 5/6.</text>
</comment>
<feature type="binding site" evidence="9">
    <location>
        <position position="91"/>
    </location>
    <ligand>
        <name>Fe(2+)</name>
        <dbReference type="ChEBI" id="CHEBI:29033"/>
    </ligand>
</feature>
<dbReference type="EMBL" id="JBHZOL010000031">
    <property type="protein sequence ID" value="MFE4105750.1"/>
    <property type="molecule type" value="Genomic_DNA"/>
</dbReference>
<evidence type="ECO:0000256" key="8">
    <source>
        <dbReference type="ARBA" id="ARBA00023167"/>
    </source>
</evidence>
<evidence type="ECO:0000256" key="5">
    <source>
        <dbReference type="ARBA" id="ARBA00022964"/>
    </source>
</evidence>
<evidence type="ECO:0000313" key="11">
    <source>
        <dbReference type="Proteomes" id="UP001600165"/>
    </source>
</evidence>
<feature type="binding site" evidence="9">
    <location>
        <position position="97"/>
    </location>
    <ligand>
        <name>Ni(2+)</name>
        <dbReference type="ChEBI" id="CHEBI:49786"/>
    </ligand>
</feature>
<keyword evidence="4 9" id="KW-0479">Metal-binding</keyword>
<accession>A0ABW6IDI9</accession>
<evidence type="ECO:0000256" key="2">
    <source>
        <dbReference type="ARBA" id="ARBA00022596"/>
    </source>
</evidence>
<reference evidence="10 11" key="1">
    <citation type="submission" date="2024-10" db="EMBL/GenBank/DDBJ databases">
        <authorList>
            <person name="Ratan Roy A."/>
            <person name="Morales Sandoval P.H."/>
            <person name="De Los Santos Villalobos S."/>
            <person name="Chakraborty S."/>
            <person name="Mukherjee J."/>
        </authorList>
    </citation>
    <scope>NUCLEOTIDE SEQUENCE [LARGE SCALE GENOMIC DNA]</scope>
    <source>
        <strain evidence="10 11">S1</strain>
    </source>
</reference>
<sequence>MAILTIPAENRTLTEPLAIKNYLAEIDIGYARWQPDQPLPETATAEAVLAAYDDEITVLKQSGGYVTADVIDIKPDTPNLEAMLDKFRKEHWHDEDEVRFTLAGRGLFHINPEDRPVVCVEVEPGDLLLVPRGTRHWFDLCRDRRIRAIRLFQDPNGWAPHYTDSQKEQQYQPLCFSA</sequence>
<feature type="site" description="May play a role in transmitting local conformational changes" evidence="9">
    <location>
        <position position="96"/>
    </location>
</feature>
<dbReference type="InterPro" id="IPR004313">
    <property type="entry name" value="ARD"/>
</dbReference>
<dbReference type="GO" id="GO:0051213">
    <property type="term" value="F:dioxygenase activity"/>
    <property type="evidence" value="ECO:0007669"/>
    <property type="project" value="UniProtKB-KW"/>
</dbReference>
<feature type="binding site" evidence="9">
    <location>
        <position position="91"/>
    </location>
    <ligand>
        <name>Ni(2+)</name>
        <dbReference type="ChEBI" id="CHEBI:49786"/>
    </ligand>
</feature>
<keyword evidence="6 9" id="KW-0560">Oxidoreductase</keyword>